<keyword evidence="8" id="KW-1185">Reference proteome</keyword>
<dbReference type="Pfam" id="PF01184">
    <property type="entry name" value="Gpr1_Fun34_YaaH"/>
    <property type="match status" value="1"/>
</dbReference>
<reference evidence="8" key="1">
    <citation type="journal article" date="2017" name="Nat. Microbiol.">
        <title>Global analysis of biosynthetic gene clusters reveals vast potential of secondary metabolite production in Penicillium species.</title>
        <authorList>
            <person name="Nielsen J.C."/>
            <person name="Grijseels S."/>
            <person name="Prigent S."/>
            <person name="Ji B."/>
            <person name="Dainat J."/>
            <person name="Nielsen K.F."/>
            <person name="Frisvad J.C."/>
            <person name="Workman M."/>
            <person name="Nielsen J."/>
        </authorList>
    </citation>
    <scope>NUCLEOTIDE SEQUENCE [LARGE SCALE GENOMIC DNA]</scope>
    <source>
        <strain evidence="8">IBT 4502</strain>
    </source>
</reference>
<evidence type="ECO:0000256" key="4">
    <source>
        <dbReference type="ARBA" id="ARBA00022989"/>
    </source>
</evidence>
<dbReference type="EMBL" id="MDYM01000015">
    <property type="protein sequence ID" value="OQD61799.1"/>
    <property type="molecule type" value="Genomic_DNA"/>
</dbReference>
<gene>
    <name evidence="7" type="ORF">PENPOL_c015G08866</name>
</gene>
<comment type="subcellular location">
    <subcellularLocation>
        <location evidence="1">Membrane</location>
        <topology evidence="1">Multi-pass membrane protein</topology>
    </subcellularLocation>
</comment>
<protein>
    <recommendedName>
        <fullName evidence="9">GPR1/FUN34/YaaH-class plasma membrane protein</fullName>
    </recommendedName>
</protein>
<dbReference type="PANTHER" id="PTHR31123">
    <property type="entry name" value="ACCUMULATION OF DYADS PROTEIN 2-RELATED"/>
    <property type="match status" value="1"/>
</dbReference>
<evidence type="ECO:0000313" key="7">
    <source>
        <dbReference type="EMBL" id="OQD61799.1"/>
    </source>
</evidence>
<proteinExistence type="inferred from homology"/>
<feature type="transmembrane region" description="Helical" evidence="6">
    <location>
        <begin position="174"/>
        <end position="195"/>
    </location>
</feature>
<evidence type="ECO:0000256" key="6">
    <source>
        <dbReference type="SAM" id="Phobius"/>
    </source>
</evidence>
<dbReference type="InterPro" id="IPR000791">
    <property type="entry name" value="Gpr1/Fun34/SatP-like"/>
</dbReference>
<comment type="similarity">
    <text evidence="2">Belongs to the acetate uptake transporter (AceTr) (TC 2.A.96) family.</text>
</comment>
<evidence type="ECO:0000313" key="8">
    <source>
        <dbReference type="Proteomes" id="UP000191408"/>
    </source>
</evidence>
<evidence type="ECO:0008006" key="9">
    <source>
        <dbReference type="Google" id="ProtNLM"/>
    </source>
</evidence>
<accession>A0A1V6NB06</accession>
<feature type="transmembrane region" description="Helical" evidence="6">
    <location>
        <begin position="202"/>
        <end position="223"/>
    </location>
</feature>
<keyword evidence="3 6" id="KW-0812">Transmembrane</keyword>
<evidence type="ECO:0000256" key="1">
    <source>
        <dbReference type="ARBA" id="ARBA00004141"/>
    </source>
</evidence>
<sequence length="288" mass="31083">MTQTSDASKAETMSNFANDVQHAECGDITSPSAFERTRSGSIMISPELFEKLYLNPKTPVSGNLRSIIGNPTPIAITGFVMALTPLCFSLMGWRGAGNNGAAHIGAYIFFGGILLIVGGLLECIIGNTFSSVVFMSFACFYLTLAATIQPLYNAYAPYSPSPSDPTAGLETEGFNASFGFFLVCFNILCFFYLICAFRTNFVLVYILFTVVIGVGFIIADYWYLAMKETALAEKLQIGGGAVLFAACLGGWYLLFSLLLEAVDFPLRLPVGDLSSHVPGLSQLKKMSD</sequence>
<evidence type="ECO:0000256" key="5">
    <source>
        <dbReference type="ARBA" id="ARBA00023136"/>
    </source>
</evidence>
<evidence type="ECO:0000256" key="2">
    <source>
        <dbReference type="ARBA" id="ARBA00005587"/>
    </source>
</evidence>
<dbReference type="InterPro" id="IPR051633">
    <property type="entry name" value="AceTr"/>
</dbReference>
<organism evidence="7 8">
    <name type="scientific">Penicillium polonicum</name>
    <dbReference type="NCBI Taxonomy" id="60169"/>
    <lineage>
        <taxon>Eukaryota</taxon>
        <taxon>Fungi</taxon>
        <taxon>Dikarya</taxon>
        <taxon>Ascomycota</taxon>
        <taxon>Pezizomycotina</taxon>
        <taxon>Eurotiomycetes</taxon>
        <taxon>Eurotiomycetidae</taxon>
        <taxon>Eurotiales</taxon>
        <taxon>Aspergillaceae</taxon>
        <taxon>Penicillium</taxon>
    </lineage>
</organism>
<evidence type="ECO:0000256" key="3">
    <source>
        <dbReference type="ARBA" id="ARBA00022692"/>
    </source>
</evidence>
<dbReference type="OrthoDB" id="3648309at2759"/>
<dbReference type="PANTHER" id="PTHR31123:SF4">
    <property type="entry name" value="PROTEIN ALCS"/>
    <property type="match status" value="1"/>
</dbReference>
<dbReference type="AlphaFoldDB" id="A0A1V6NB06"/>
<dbReference type="Proteomes" id="UP000191408">
    <property type="component" value="Unassembled WGS sequence"/>
</dbReference>
<feature type="transmembrane region" description="Helical" evidence="6">
    <location>
        <begin position="74"/>
        <end position="92"/>
    </location>
</feature>
<dbReference type="GO" id="GO:0015123">
    <property type="term" value="F:acetate transmembrane transporter activity"/>
    <property type="evidence" value="ECO:0007669"/>
    <property type="project" value="TreeGrafter"/>
</dbReference>
<dbReference type="STRING" id="60169.A0A1V6NB06"/>
<name>A0A1V6NB06_PENPO</name>
<keyword evidence="4 6" id="KW-1133">Transmembrane helix</keyword>
<comment type="caution">
    <text evidence="7">The sequence shown here is derived from an EMBL/GenBank/DDBJ whole genome shotgun (WGS) entry which is preliminary data.</text>
</comment>
<keyword evidence="5 6" id="KW-0472">Membrane</keyword>
<feature type="transmembrane region" description="Helical" evidence="6">
    <location>
        <begin position="235"/>
        <end position="259"/>
    </location>
</feature>
<feature type="transmembrane region" description="Helical" evidence="6">
    <location>
        <begin position="104"/>
        <end position="125"/>
    </location>
</feature>
<feature type="transmembrane region" description="Helical" evidence="6">
    <location>
        <begin position="132"/>
        <end position="154"/>
    </location>
</feature>
<dbReference type="GO" id="GO:0005886">
    <property type="term" value="C:plasma membrane"/>
    <property type="evidence" value="ECO:0007669"/>
    <property type="project" value="TreeGrafter"/>
</dbReference>